<gene>
    <name evidence="4" type="ORF">HF861_02480</name>
</gene>
<dbReference type="InterPro" id="IPR036907">
    <property type="entry name" value="5'-Nucleotdase_C_sf"/>
</dbReference>
<feature type="domain" description="5'-Nucleotidase C-terminal" evidence="3">
    <location>
        <begin position="1"/>
        <end position="150"/>
    </location>
</feature>
<evidence type="ECO:0000313" key="4">
    <source>
        <dbReference type="EMBL" id="NME43747.1"/>
    </source>
</evidence>
<feature type="region of interest" description="Disordered" evidence="1">
    <location>
        <begin position="282"/>
        <end position="321"/>
    </location>
</feature>
<dbReference type="GO" id="GO:0008768">
    <property type="term" value="F:UDP-sugar diphosphatase activity"/>
    <property type="evidence" value="ECO:0007669"/>
    <property type="project" value="TreeGrafter"/>
</dbReference>
<dbReference type="AlphaFoldDB" id="A0A7X9RHV8"/>
<keyword evidence="2" id="KW-1133">Transmembrane helix</keyword>
<proteinExistence type="predicted"/>
<evidence type="ECO:0000313" key="5">
    <source>
        <dbReference type="Proteomes" id="UP000540014"/>
    </source>
</evidence>
<accession>A0A7X9RHV8</accession>
<sequence length="351" mass="38436">MVADAFKQKGEEFANGSMPVVAVENGGGIREKMPNGTITRGDLMAAFPFSNTLYMKVVTPNILYAMMEQSIVEMDGQDPETGMLLQQSNSGGFLQVSGFNVVLDPDSDTVQSITLDNETTPLDRNDTSREILLVGNNYIMSGGSDYSMLSSLPKYGEAGGELETIEAYIQSVDLTQYARPQGRIQYTGGSYQPKDYEATIQVLSTEGSPFANQSVDLVVDGTQEMSVKTDENGYAKVTVSDGAHNIRLQEDNTEIYIDNYLGFGIIEDSIRGSYPVLNTMQTPADQEEPTQPEEDKPQEEQKPEEKPEQEDSQTNDGTETSTETNMALWIGILAVSVVVLIIIGVLIKKKK</sequence>
<dbReference type="SUPFAM" id="SSF55816">
    <property type="entry name" value="5'-nucleotidase (syn. UDP-sugar hydrolase), C-terminal domain"/>
    <property type="match status" value="1"/>
</dbReference>
<name>A0A7X9RHV8_9FIRM</name>
<organism evidence="4 5">
    <name type="scientific">Faecalicoccus pleomorphus</name>
    <dbReference type="NCBI Taxonomy" id="1323"/>
    <lineage>
        <taxon>Bacteria</taxon>
        <taxon>Bacillati</taxon>
        <taxon>Bacillota</taxon>
        <taxon>Erysipelotrichia</taxon>
        <taxon>Erysipelotrichales</taxon>
        <taxon>Erysipelotrichaceae</taxon>
        <taxon>Faecalicoccus</taxon>
    </lineage>
</organism>
<dbReference type="Proteomes" id="UP000540014">
    <property type="component" value="Unassembled WGS sequence"/>
</dbReference>
<feature type="compositionally biased region" description="Basic and acidic residues" evidence="1">
    <location>
        <begin position="293"/>
        <end position="306"/>
    </location>
</feature>
<dbReference type="GO" id="GO:0008253">
    <property type="term" value="F:5'-nucleotidase activity"/>
    <property type="evidence" value="ECO:0007669"/>
    <property type="project" value="TreeGrafter"/>
</dbReference>
<comment type="caution">
    <text evidence="4">The sequence shown here is derived from an EMBL/GenBank/DDBJ whole genome shotgun (WGS) entry which is preliminary data.</text>
</comment>
<keyword evidence="2" id="KW-0812">Transmembrane</keyword>
<dbReference type="GO" id="GO:0009166">
    <property type="term" value="P:nucleotide catabolic process"/>
    <property type="evidence" value="ECO:0007669"/>
    <property type="project" value="InterPro"/>
</dbReference>
<keyword evidence="2" id="KW-0472">Membrane</keyword>
<dbReference type="EMBL" id="JABAFR010000004">
    <property type="protein sequence ID" value="NME43747.1"/>
    <property type="molecule type" value="Genomic_DNA"/>
</dbReference>
<dbReference type="PANTHER" id="PTHR11575:SF24">
    <property type="entry name" value="5'-NUCLEOTIDASE"/>
    <property type="match status" value="1"/>
</dbReference>
<evidence type="ECO:0000256" key="2">
    <source>
        <dbReference type="SAM" id="Phobius"/>
    </source>
</evidence>
<dbReference type="PANTHER" id="PTHR11575">
    <property type="entry name" value="5'-NUCLEOTIDASE-RELATED"/>
    <property type="match status" value="1"/>
</dbReference>
<dbReference type="Pfam" id="PF02872">
    <property type="entry name" value="5_nucleotid_C"/>
    <property type="match status" value="1"/>
</dbReference>
<feature type="transmembrane region" description="Helical" evidence="2">
    <location>
        <begin position="326"/>
        <end position="347"/>
    </location>
</feature>
<dbReference type="InterPro" id="IPR006179">
    <property type="entry name" value="5_nucleotidase/apyrase"/>
</dbReference>
<reference evidence="4 5" key="1">
    <citation type="submission" date="2020-04" db="EMBL/GenBank/DDBJ databases">
        <authorList>
            <person name="Hitch T.C.A."/>
            <person name="Wylensek D."/>
            <person name="Clavel T."/>
        </authorList>
    </citation>
    <scope>NUCLEOTIDE SEQUENCE [LARGE SCALE GENOMIC DNA]</scope>
    <source>
        <strain evidence="4 5">BSM-383-APC-22F</strain>
    </source>
</reference>
<dbReference type="InterPro" id="IPR008334">
    <property type="entry name" value="5'-Nucleotdase_C"/>
</dbReference>
<evidence type="ECO:0000256" key="1">
    <source>
        <dbReference type="SAM" id="MobiDB-lite"/>
    </source>
</evidence>
<dbReference type="GO" id="GO:0030288">
    <property type="term" value="C:outer membrane-bounded periplasmic space"/>
    <property type="evidence" value="ECO:0007669"/>
    <property type="project" value="TreeGrafter"/>
</dbReference>
<protein>
    <recommendedName>
        <fullName evidence="3">5'-Nucleotidase C-terminal domain-containing protein</fullName>
    </recommendedName>
</protein>
<evidence type="ECO:0000259" key="3">
    <source>
        <dbReference type="Pfam" id="PF02872"/>
    </source>
</evidence>
<dbReference type="Gene3D" id="3.90.780.10">
    <property type="entry name" value="5'-Nucleotidase, C-terminal domain"/>
    <property type="match status" value="1"/>
</dbReference>